<keyword evidence="3" id="KW-0808">Transferase</keyword>
<dbReference type="GO" id="GO:0045943">
    <property type="term" value="P:positive regulation of transcription by RNA polymerase I"/>
    <property type="evidence" value="ECO:0007669"/>
    <property type="project" value="TreeGrafter"/>
</dbReference>
<dbReference type="Pfam" id="PF12350">
    <property type="entry name" value="CTK3_C"/>
    <property type="match status" value="1"/>
</dbReference>
<dbReference type="GO" id="GO:0070692">
    <property type="term" value="C:CTDK-1 complex"/>
    <property type="evidence" value="ECO:0007669"/>
    <property type="project" value="InterPro"/>
</dbReference>
<protein>
    <submittedName>
        <fullName evidence="3">CTD kinase subunit gamma</fullName>
    </submittedName>
</protein>
<dbReference type="PANTHER" id="PTHR28291">
    <property type="entry name" value="CTD KINASE SUBUNIT GAMMA"/>
    <property type="match status" value="1"/>
</dbReference>
<sequence length="280" mass="31610">MADPFEVRMRFTNQLRQLNASVTSAQKAAQYALKYRDMAEDLHSCILEQLERNNMNTRANIMFFIEHFLDMAHKDGYVDYVGMMQRDIIRVVDAVAPDDGSGAANVKVVRKVLQALQNKSFLEVEAVTQIEEVLKERETAAQDIAMSSPPDADGGMDPMAADSLGDMPPSQTVPPPYRKGGSAPASLDKKQIEQRIEEDRERHKRQRENIWAVPGTDEAELDKLWEETSSLGSDDHRMGEEEYQEWEAQFSSSCPHRREEKKTNGEGIPDAWCVYTAALG</sequence>
<dbReference type="InterPro" id="IPR024638">
    <property type="entry name" value="Ctk3_N"/>
</dbReference>
<evidence type="ECO:0000313" key="3">
    <source>
        <dbReference type="EMBL" id="KXX82539.1"/>
    </source>
</evidence>
<dbReference type="GO" id="GO:0032786">
    <property type="term" value="P:positive regulation of DNA-templated transcription, elongation"/>
    <property type="evidence" value="ECO:0007669"/>
    <property type="project" value="InterPro"/>
</dbReference>
<dbReference type="FunFam" id="1.25.40.90:FF:000032">
    <property type="entry name" value="CTD kinase subunit gamma"/>
    <property type="match status" value="1"/>
</dbReference>
<dbReference type="OrthoDB" id="21266at2759"/>
<dbReference type="GO" id="GO:0016301">
    <property type="term" value="F:kinase activity"/>
    <property type="evidence" value="ECO:0007669"/>
    <property type="project" value="UniProtKB-KW"/>
</dbReference>
<dbReference type="Proteomes" id="UP000078237">
    <property type="component" value="Unassembled WGS sequence"/>
</dbReference>
<dbReference type="Gene3D" id="1.25.40.90">
    <property type="match status" value="1"/>
</dbReference>
<accession>A0A175WGA9</accession>
<feature type="region of interest" description="Disordered" evidence="1">
    <location>
        <begin position="140"/>
        <end position="189"/>
    </location>
</feature>
<dbReference type="InterPro" id="IPR042326">
    <property type="entry name" value="Ctk3"/>
</dbReference>
<keyword evidence="3" id="KW-0418">Kinase</keyword>
<evidence type="ECO:0000256" key="1">
    <source>
        <dbReference type="SAM" id="MobiDB-lite"/>
    </source>
</evidence>
<dbReference type="EMBL" id="LCTW02000012">
    <property type="protein sequence ID" value="KXX82539.1"/>
    <property type="molecule type" value="Genomic_DNA"/>
</dbReference>
<comment type="caution">
    <text evidence="3">The sequence shown here is derived from an EMBL/GenBank/DDBJ whole genome shotgun (WGS) entry which is preliminary data.</text>
</comment>
<dbReference type="InterPro" id="IPR006569">
    <property type="entry name" value="CID_dom"/>
</dbReference>
<dbReference type="STRING" id="100816.A0A175WGA9"/>
<dbReference type="VEuPathDB" id="FungiDB:MMYC01_201176"/>
<feature type="domain" description="CID" evidence="2">
    <location>
        <begin position="3"/>
        <end position="138"/>
    </location>
</feature>
<gene>
    <name evidence="3" type="ORF">MMYC01_201176</name>
</gene>
<keyword evidence="4" id="KW-1185">Reference proteome</keyword>
<dbReference type="InterPro" id="IPR024637">
    <property type="entry name" value="Ctk3_C"/>
</dbReference>
<evidence type="ECO:0000313" key="4">
    <source>
        <dbReference type="Proteomes" id="UP000078237"/>
    </source>
</evidence>
<dbReference type="Pfam" id="PF12243">
    <property type="entry name" value="CTK3"/>
    <property type="match status" value="1"/>
</dbReference>
<organism evidence="3 4">
    <name type="scientific">Madurella mycetomatis</name>
    <dbReference type="NCBI Taxonomy" id="100816"/>
    <lineage>
        <taxon>Eukaryota</taxon>
        <taxon>Fungi</taxon>
        <taxon>Dikarya</taxon>
        <taxon>Ascomycota</taxon>
        <taxon>Pezizomycotina</taxon>
        <taxon>Sordariomycetes</taxon>
        <taxon>Sordariomycetidae</taxon>
        <taxon>Sordariales</taxon>
        <taxon>Sordariales incertae sedis</taxon>
        <taxon>Madurella</taxon>
    </lineage>
</organism>
<dbReference type="InterPro" id="IPR008942">
    <property type="entry name" value="ENTH_VHS"/>
</dbReference>
<dbReference type="PANTHER" id="PTHR28291:SF1">
    <property type="entry name" value="CTD KINASE SUBUNIT GAMMA"/>
    <property type="match status" value="1"/>
</dbReference>
<feature type="compositionally biased region" description="Low complexity" evidence="1">
    <location>
        <begin position="147"/>
        <end position="163"/>
    </location>
</feature>
<dbReference type="PROSITE" id="PS51391">
    <property type="entry name" value="CID"/>
    <property type="match status" value="1"/>
</dbReference>
<proteinExistence type="predicted"/>
<name>A0A175WGA9_9PEZI</name>
<evidence type="ECO:0000259" key="2">
    <source>
        <dbReference type="PROSITE" id="PS51391"/>
    </source>
</evidence>
<reference evidence="3 4" key="1">
    <citation type="journal article" date="2016" name="Genome Announc.">
        <title>Genome Sequence of Madurella mycetomatis mm55, Isolated from a Human Mycetoma Case in Sudan.</title>
        <authorList>
            <person name="Smit S."/>
            <person name="Derks M.F."/>
            <person name="Bervoets S."/>
            <person name="Fahal A."/>
            <person name="van Leeuwen W."/>
            <person name="van Belkum A."/>
            <person name="van de Sande W.W."/>
        </authorList>
    </citation>
    <scope>NUCLEOTIDE SEQUENCE [LARGE SCALE GENOMIC DNA]</scope>
    <source>
        <strain evidence="4">mm55</strain>
    </source>
</reference>
<dbReference type="AlphaFoldDB" id="A0A175WGA9"/>